<dbReference type="NCBIfam" id="TIGR00732">
    <property type="entry name" value="dprA"/>
    <property type="match status" value="1"/>
</dbReference>
<dbReference type="AlphaFoldDB" id="F2BAS4"/>
<evidence type="ECO:0000313" key="6">
    <source>
        <dbReference type="Proteomes" id="UP000004105"/>
    </source>
</evidence>
<comment type="similarity">
    <text evidence="1">Belongs to the DprA/Smf family.</text>
</comment>
<evidence type="ECO:0000256" key="1">
    <source>
        <dbReference type="ARBA" id="ARBA00006525"/>
    </source>
</evidence>
<name>F2BAS4_9NEIS</name>
<dbReference type="InterPro" id="IPR036388">
    <property type="entry name" value="WH-like_DNA-bd_sf"/>
</dbReference>
<comment type="caution">
    <text evidence="5">The sequence shown here is derived from an EMBL/GenBank/DDBJ whole genome shotgun (WGS) entry which is preliminary data.</text>
</comment>
<dbReference type="InterPro" id="IPR003488">
    <property type="entry name" value="DprA"/>
</dbReference>
<feature type="domain" description="Smf/DprA SLOG" evidence="3">
    <location>
        <begin position="101"/>
        <end position="308"/>
    </location>
</feature>
<dbReference type="SUPFAM" id="SSF102405">
    <property type="entry name" value="MCP/YpsA-like"/>
    <property type="match status" value="1"/>
</dbReference>
<feature type="compositionally biased region" description="Polar residues" evidence="2">
    <location>
        <begin position="330"/>
        <end position="339"/>
    </location>
</feature>
<gene>
    <name evidence="5" type="primary">smf2</name>
    <name evidence="5" type="ORF">HMPREF9123_0828</name>
</gene>
<proteinExistence type="inferred from homology"/>
<reference evidence="5 6" key="1">
    <citation type="submission" date="2011-02" db="EMBL/GenBank/DDBJ databases">
        <authorList>
            <person name="Muzny D."/>
            <person name="Qin X."/>
            <person name="Deng J."/>
            <person name="Jiang H."/>
            <person name="Liu Y."/>
            <person name="Qu J."/>
            <person name="Song X.-Z."/>
            <person name="Zhang L."/>
            <person name="Thornton R."/>
            <person name="Coyle M."/>
            <person name="Francisco L."/>
            <person name="Jackson L."/>
            <person name="Javaid M."/>
            <person name="Korchina V."/>
            <person name="Kovar C."/>
            <person name="Mata R."/>
            <person name="Mathew T."/>
            <person name="Ngo R."/>
            <person name="Nguyen L."/>
            <person name="Nguyen N."/>
            <person name="Okwuonu G."/>
            <person name="Ongeri F."/>
            <person name="Pham C."/>
            <person name="Simmons D."/>
            <person name="Wilczek-Boney K."/>
            <person name="Hale W."/>
            <person name="Jakkamsetti A."/>
            <person name="Pham P."/>
            <person name="Ruth R."/>
            <person name="San Lucas F."/>
            <person name="Warren J."/>
            <person name="Zhang J."/>
            <person name="Zhao Z."/>
            <person name="Zhou C."/>
            <person name="Zhu D."/>
            <person name="Lee S."/>
            <person name="Bess C."/>
            <person name="Blankenburg K."/>
            <person name="Forbes L."/>
            <person name="Fu Q."/>
            <person name="Gubbala S."/>
            <person name="Hirani K."/>
            <person name="Jayaseelan J.C."/>
            <person name="Lara F."/>
            <person name="Munidasa M."/>
            <person name="Palculict T."/>
            <person name="Patil S."/>
            <person name="Pu L.-L."/>
            <person name="Saada N."/>
            <person name="Tang L."/>
            <person name="Weissenberger G."/>
            <person name="Zhu Y."/>
            <person name="Hemphill L."/>
            <person name="Shang Y."/>
            <person name="Youmans B."/>
            <person name="Ayvaz T."/>
            <person name="Ross M."/>
            <person name="Santibanez J."/>
            <person name="Aqrawi P."/>
            <person name="Gross S."/>
            <person name="Joshi V."/>
            <person name="Fowler G."/>
            <person name="Nazareth L."/>
            <person name="Reid J."/>
            <person name="Worley K."/>
            <person name="Petrosino J."/>
            <person name="Highlander S."/>
            <person name="Gibbs R."/>
        </authorList>
    </citation>
    <scope>NUCLEOTIDE SEQUENCE [LARGE SCALE GENOMIC DNA]</scope>
    <source>
        <strain evidence="5 6">ATCC BAA-1200</strain>
    </source>
</reference>
<dbReference type="Gene3D" id="1.10.10.10">
    <property type="entry name" value="Winged helix-like DNA-binding domain superfamily/Winged helix DNA-binding domain"/>
    <property type="match status" value="1"/>
</dbReference>
<dbReference type="GO" id="GO:0009294">
    <property type="term" value="P:DNA-mediated transformation"/>
    <property type="evidence" value="ECO:0007669"/>
    <property type="project" value="InterPro"/>
</dbReference>
<dbReference type="Pfam" id="PF17782">
    <property type="entry name" value="WHD_DprA"/>
    <property type="match status" value="1"/>
</dbReference>
<dbReference type="PANTHER" id="PTHR43022:SF1">
    <property type="entry name" value="PROTEIN SMF"/>
    <property type="match status" value="1"/>
</dbReference>
<dbReference type="STRING" id="267212.GCA_001063965_00423"/>
<feature type="domain" description="DprA winged helix" evidence="4">
    <location>
        <begin position="358"/>
        <end position="416"/>
    </location>
</feature>
<dbReference type="InterPro" id="IPR057666">
    <property type="entry name" value="DrpA_SLOG"/>
</dbReference>
<dbReference type="Pfam" id="PF02481">
    <property type="entry name" value="DNA_processg_A"/>
    <property type="match status" value="1"/>
</dbReference>
<evidence type="ECO:0000313" key="5">
    <source>
        <dbReference type="EMBL" id="EGF11486.1"/>
    </source>
</evidence>
<feature type="region of interest" description="Disordered" evidence="2">
    <location>
        <begin position="328"/>
        <end position="365"/>
    </location>
</feature>
<protein>
    <submittedName>
        <fullName evidence="5">SMF-family protein</fullName>
    </submittedName>
</protein>
<evidence type="ECO:0000259" key="3">
    <source>
        <dbReference type="Pfam" id="PF02481"/>
    </source>
</evidence>
<dbReference type="Proteomes" id="UP000004105">
    <property type="component" value="Unassembled WGS sequence"/>
</dbReference>
<dbReference type="InterPro" id="IPR041614">
    <property type="entry name" value="DprA_WH"/>
</dbReference>
<dbReference type="Gene3D" id="3.40.50.450">
    <property type="match status" value="1"/>
</dbReference>
<accession>F2BAS4</accession>
<dbReference type="PANTHER" id="PTHR43022">
    <property type="entry name" value="PROTEIN SMF"/>
    <property type="match status" value="1"/>
</dbReference>
<dbReference type="EMBL" id="AFAY01000015">
    <property type="protein sequence ID" value="EGF11486.1"/>
    <property type="molecule type" value="Genomic_DNA"/>
</dbReference>
<dbReference type="HOGENOM" id="CLU_029601_0_3_4"/>
<evidence type="ECO:0000259" key="4">
    <source>
        <dbReference type="Pfam" id="PF17782"/>
    </source>
</evidence>
<evidence type="ECO:0000256" key="2">
    <source>
        <dbReference type="SAM" id="MobiDB-lite"/>
    </source>
</evidence>
<keyword evidence="6" id="KW-1185">Reference proteome</keyword>
<sequence length="422" mass="44896">MDNFYFVPLYMQWTRENAMPQPNEREAWLKLALMPHIGAETFLQLVKHFGTAADAWRAGLDDARPFLPRKQAQQAWAARRGEAERAAEAALRWEAGEGCRLLLLCDDDFPALLGEGMTPPPLLFLRGNAELLRRPAAAIVGSRHATPQAERIAHDFGRALAQQGIAVVSGMAAGIDTAAHRGALQGAGGTIAVWGTGIDRIYPPSNKNLAYEIAEHGLIVSEFPLGTRPLAGNFPRRNRIIAALAQAVLVVEAALESGSLITARLAAEMGREVMALPGSIDNPHSKGCHKLIKEGAKLTESLEDILSECPQLLPNGAASSYAINKDAQRGVQTASNAKQRPSENIPAAAPTERPSEQTAAQAQTGGADANPLLAAMGYSPVHPDALAESLGRPAADIFAELLELELEGRVAAAAGGCYQRVG</sequence>
<dbReference type="Pfam" id="PF21102">
    <property type="entry name" value="DprA_N"/>
    <property type="match status" value="1"/>
</dbReference>
<organism evidence="5 6">
    <name type="scientific">Neisseria bacilliformis ATCC BAA-1200</name>
    <dbReference type="NCBI Taxonomy" id="888742"/>
    <lineage>
        <taxon>Bacteria</taxon>
        <taxon>Pseudomonadati</taxon>
        <taxon>Pseudomonadota</taxon>
        <taxon>Betaproteobacteria</taxon>
        <taxon>Neisseriales</taxon>
        <taxon>Neisseriaceae</taxon>
        <taxon>Neisseria</taxon>
    </lineage>
</organism>